<dbReference type="OrthoDB" id="9805197at2"/>
<evidence type="ECO:0000256" key="3">
    <source>
        <dbReference type="ARBA" id="ARBA00022801"/>
    </source>
</evidence>
<proteinExistence type="inferred from homology"/>
<dbReference type="SUPFAM" id="SSF52540">
    <property type="entry name" value="P-loop containing nucleoside triphosphate hydrolases"/>
    <property type="match status" value="1"/>
</dbReference>
<evidence type="ECO:0000256" key="2">
    <source>
        <dbReference type="ARBA" id="ARBA00022741"/>
    </source>
</evidence>
<comment type="subunit">
    <text evidence="9">Homohexamer. The homohexamer assembles into an open ring structure.</text>
</comment>
<feature type="compositionally biased region" description="Basic and acidic residues" evidence="12">
    <location>
        <begin position="1"/>
        <end position="11"/>
    </location>
</feature>
<dbReference type="AlphaFoldDB" id="A0A5C0UGS4"/>
<dbReference type="Pfam" id="PF07497">
    <property type="entry name" value="Rho_RNA_bind"/>
    <property type="match status" value="1"/>
</dbReference>
<dbReference type="GO" id="GO:0005524">
    <property type="term" value="F:ATP binding"/>
    <property type="evidence" value="ECO:0007669"/>
    <property type="project" value="UniProtKB-UniRule"/>
</dbReference>
<evidence type="ECO:0000256" key="8">
    <source>
        <dbReference type="ARBA" id="ARBA00023163"/>
    </source>
</evidence>
<dbReference type="EC" id="3.6.4.-" evidence="9 10"/>
<dbReference type="HAMAP" id="MF_01884">
    <property type="entry name" value="Rho"/>
    <property type="match status" value="1"/>
</dbReference>
<dbReference type="Gene3D" id="2.40.50.140">
    <property type="entry name" value="Nucleic acid-binding proteins"/>
    <property type="match status" value="1"/>
</dbReference>
<keyword evidence="8 9" id="KW-0804">Transcription</keyword>
<evidence type="ECO:0000256" key="6">
    <source>
        <dbReference type="ARBA" id="ARBA00022884"/>
    </source>
</evidence>
<sequence>MNTKEDIKNPEIDSTSSSINNDDLPTNEIDLNKNINKKSKTKNNQNESKKNTSELNEPKLEENKPVEKKSVKIDLCKLRSKKPMYLAELAESLNININKLQNKDLLVEILRSYSKNGYEIKAYGSLEIINDSFGFIRYSSEDYTASEDDIYVPQNIIFKYSLRPGDNICCTIKVPEKSEKNYSIKTMLSINEEPPKRLLGRSTFESLTSLYPTRKINLEIEDKSSSSSLRALECIVPIGFGQRALIVAPPRTGKTILLQQIANAIHQNHPEAILIILLVGERPEEVTDMRRSVHGEVISSTFDEVASRHVKVAERTLEKAKRLVESKKDVVILLDSITRLARAYNTVLPSSGKVLTGGVDAYALQHPKKFFGSARNLEEGGSLTIIGTALVDTGSRMDDIIYEEFKGTGNADIVLERKSANKRIFPALDISKSGTRKEDLLRNEVELSKMWLFRAVTADMEPTDSLNLLLDKIRSTPNNAEFFKAMNGINKR</sequence>
<keyword evidence="2 9" id="KW-0547">Nucleotide-binding</keyword>
<evidence type="ECO:0000256" key="9">
    <source>
        <dbReference type="HAMAP-Rule" id="MF_01884"/>
    </source>
</evidence>
<keyword evidence="7 9" id="KW-0805">Transcription regulation</keyword>
<feature type="compositionally biased region" description="Basic and acidic residues" evidence="12">
    <location>
        <begin position="47"/>
        <end position="64"/>
    </location>
</feature>
<evidence type="ECO:0000256" key="5">
    <source>
        <dbReference type="ARBA" id="ARBA00022840"/>
    </source>
</evidence>
<dbReference type="InterPro" id="IPR011113">
    <property type="entry name" value="Rho_RNA-bd"/>
</dbReference>
<dbReference type="Gene3D" id="3.40.50.300">
    <property type="entry name" value="P-loop containing nucleotide triphosphate hydrolases"/>
    <property type="match status" value="1"/>
</dbReference>
<dbReference type="GO" id="GO:0016787">
    <property type="term" value="F:hydrolase activity"/>
    <property type="evidence" value="ECO:0007669"/>
    <property type="project" value="UniProtKB-KW"/>
</dbReference>
<keyword evidence="6 9" id="KW-0694">RNA-binding</keyword>
<keyword evidence="3 9" id="KW-0378">Hydrolase</keyword>
<keyword evidence="15" id="KW-1185">Reference proteome</keyword>
<feature type="binding site" evidence="9">
    <location>
        <begin position="239"/>
        <end position="244"/>
    </location>
    <ligand>
        <name>ATP</name>
        <dbReference type="ChEBI" id="CHEBI:30616"/>
    </ligand>
</feature>
<dbReference type="NCBIfam" id="NF006886">
    <property type="entry name" value="PRK09376.1"/>
    <property type="match status" value="1"/>
</dbReference>
<keyword evidence="4 9" id="KW-0347">Helicase</keyword>
<dbReference type="CDD" id="cd01128">
    <property type="entry name" value="rho_factor_C"/>
    <property type="match status" value="1"/>
</dbReference>
<evidence type="ECO:0000256" key="10">
    <source>
        <dbReference type="NCBIfam" id="TIGR00767"/>
    </source>
</evidence>
<evidence type="ECO:0000256" key="12">
    <source>
        <dbReference type="SAM" id="MobiDB-lite"/>
    </source>
</evidence>
<dbReference type="KEGG" id="nabu:FZC36_01555"/>
<evidence type="ECO:0000259" key="13">
    <source>
        <dbReference type="PROSITE" id="PS51856"/>
    </source>
</evidence>
<evidence type="ECO:0000256" key="11">
    <source>
        <dbReference type="PROSITE-ProRule" id="PRU01203"/>
    </source>
</evidence>
<organism evidence="14 15">
    <name type="scientific">Candidatus Nesciobacter abundans</name>
    <dbReference type="NCBI Taxonomy" id="2601668"/>
    <lineage>
        <taxon>Bacteria</taxon>
        <taxon>Pseudomonadati</taxon>
        <taxon>Pseudomonadota</taxon>
        <taxon>Alphaproteobacteria</taxon>
        <taxon>Holosporales</taxon>
        <taxon>Holosporaceae</taxon>
        <taxon>Candidatus Nesciobacter</taxon>
    </lineage>
</organism>
<dbReference type="SMART" id="SM00382">
    <property type="entry name" value="AAA"/>
    <property type="match status" value="1"/>
</dbReference>
<gene>
    <name evidence="9" type="primary">rho</name>
    <name evidence="14" type="ORF">FZC36_01555</name>
</gene>
<reference evidence="14 15" key="1">
    <citation type="submission" date="2019-08" db="EMBL/GenBank/DDBJ databases">
        <title>Highly reduced genomes of protist endosymbionts show evolutionary convergence.</title>
        <authorList>
            <person name="George E."/>
            <person name="Husnik F."/>
            <person name="Tashyreva D."/>
            <person name="Prokopchuk G."/>
            <person name="Horak A."/>
            <person name="Kwong W.K."/>
            <person name="Lukes J."/>
            <person name="Keeling P.J."/>
        </authorList>
    </citation>
    <scope>NUCLEOTIDE SEQUENCE [LARGE SCALE GENOMIC DNA]</scope>
    <source>
        <strain evidence="14">1604HC</strain>
    </source>
</reference>
<feature type="binding site" evidence="9">
    <location>
        <position position="282"/>
    </location>
    <ligand>
        <name>ATP</name>
        <dbReference type="ChEBI" id="CHEBI:30616"/>
    </ligand>
</feature>
<dbReference type="GO" id="GO:0008186">
    <property type="term" value="F:ATP-dependent activity, acting on RNA"/>
    <property type="evidence" value="ECO:0007669"/>
    <property type="project" value="UniProtKB-UniRule"/>
</dbReference>
<dbReference type="PANTHER" id="PTHR46425">
    <property type="entry name" value="TRANSCRIPTION TERMINATION FACTOR RHO"/>
    <property type="match status" value="1"/>
</dbReference>
<protein>
    <recommendedName>
        <fullName evidence="9 10">Transcription termination factor Rho</fullName>
        <ecNumber evidence="9 10">3.6.4.-</ecNumber>
    </recommendedName>
    <alternativeName>
        <fullName evidence="9">ATP-dependent helicase Rho</fullName>
    </alternativeName>
</protein>
<dbReference type="GO" id="GO:0004386">
    <property type="term" value="F:helicase activity"/>
    <property type="evidence" value="ECO:0007669"/>
    <property type="project" value="UniProtKB-UniRule"/>
</dbReference>
<dbReference type="GO" id="GO:0006353">
    <property type="term" value="P:DNA-templated transcription termination"/>
    <property type="evidence" value="ECO:0007669"/>
    <property type="project" value="UniProtKB-UniRule"/>
</dbReference>
<dbReference type="EMBL" id="CP043314">
    <property type="protein sequence ID" value="QEK39325.1"/>
    <property type="molecule type" value="Genomic_DNA"/>
</dbReference>
<evidence type="ECO:0000256" key="7">
    <source>
        <dbReference type="ARBA" id="ARBA00023015"/>
    </source>
</evidence>
<dbReference type="Proteomes" id="UP000324924">
    <property type="component" value="Chromosome"/>
</dbReference>
<evidence type="ECO:0000256" key="4">
    <source>
        <dbReference type="ARBA" id="ARBA00022806"/>
    </source>
</evidence>
<dbReference type="Pfam" id="PF00006">
    <property type="entry name" value="ATP-synt_ab"/>
    <property type="match status" value="1"/>
</dbReference>
<dbReference type="InterPro" id="IPR004665">
    <property type="entry name" value="Term_rho"/>
</dbReference>
<feature type="domain" description="Rho RNA-BD" evidence="13">
    <location>
        <begin position="119"/>
        <end position="194"/>
    </location>
</feature>
<dbReference type="InterPro" id="IPR027417">
    <property type="entry name" value="P-loop_NTPase"/>
</dbReference>
<name>A0A5C0UGS4_9PROT</name>
<feature type="compositionally biased region" description="Low complexity" evidence="12">
    <location>
        <begin position="12"/>
        <end position="23"/>
    </location>
</feature>
<evidence type="ECO:0000313" key="15">
    <source>
        <dbReference type="Proteomes" id="UP000324924"/>
    </source>
</evidence>
<evidence type="ECO:0000313" key="14">
    <source>
        <dbReference type="EMBL" id="QEK39325.1"/>
    </source>
</evidence>
<comment type="caution">
    <text evidence="9">Lacks conserved residue(s) required for the propagation of feature annotation.</text>
</comment>
<dbReference type="NCBIfam" id="TIGR00767">
    <property type="entry name" value="rho"/>
    <property type="match status" value="1"/>
</dbReference>
<dbReference type="PANTHER" id="PTHR46425:SF1">
    <property type="entry name" value="TRANSCRIPTION TERMINATION FACTOR RHO"/>
    <property type="match status" value="1"/>
</dbReference>
<feature type="region of interest" description="Disordered" evidence="12">
    <location>
        <begin position="1"/>
        <end position="64"/>
    </location>
</feature>
<dbReference type="GO" id="GO:0003723">
    <property type="term" value="F:RNA binding"/>
    <property type="evidence" value="ECO:0007669"/>
    <property type="project" value="UniProtKB-UniRule"/>
</dbReference>
<dbReference type="InterPro" id="IPR000194">
    <property type="entry name" value="ATPase_F1/V1/A1_a/bsu_nucl-bd"/>
</dbReference>
<comment type="function">
    <text evidence="9">Facilitates transcription termination by a mechanism that involves Rho binding to the nascent RNA, activation of Rho's RNA-dependent ATPase activity, and release of the mRNA from the DNA template.</text>
</comment>
<dbReference type="InterPro" id="IPR041703">
    <property type="entry name" value="Rho_factor_ATP-bd"/>
</dbReference>
<keyword evidence="1 9" id="KW-0806">Transcription termination</keyword>
<accession>A0A5C0UGS4</accession>
<feature type="binding site" evidence="9">
    <location>
        <begin position="251"/>
        <end position="256"/>
    </location>
    <ligand>
        <name>ATP</name>
        <dbReference type="ChEBI" id="CHEBI:30616"/>
    </ligand>
</feature>
<dbReference type="InterPro" id="IPR003593">
    <property type="entry name" value="AAA+_ATPase"/>
</dbReference>
<keyword evidence="5 9" id="KW-0067">ATP-binding</keyword>
<evidence type="ECO:0000256" key="1">
    <source>
        <dbReference type="ARBA" id="ARBA00022472"/>
    </source>
</evidence>
<dbReference type="SUPFAM" id="SSF50249">
    <property type="entry name" value="Nucleic acid-binding proteins"/>
    <property type="match status" value="1"/>
</dbReference>
<dbReference type="InterPro" id="IPR012340">
    <property type="entry name" value="NA-bd_OB-fold"/>
</dbReference>
<dbReference type="PROSITE" id="PS51856">
    <property type="entry name" value="RHO_RNA_BD"/>
    <property type="match status" value="1"/>
</dbReference>
<comment type="similarity">
    <text evidence="9 11">Belongs to the Rho family.</text>
</comment>